<dbReference type="Gene3D" id="3.30.1330.40">
    <property type="entry name" value="RutC-like"/>
    <property type="match status" value="1"/>
</dbReference>
<dbReference type="PANTHER" id="PTHR11803:SF39">
    <property type="entry name" value="2-IMINOBUTANOATE_2-IMINOPROPANOATE DEAMINASE"/>
    <property type="match status" value="1"/>
</dbReference>
<dbReference type="AlphaFoldDB" id="A0A1G7DAE5"/>
<evidence type="ECO:0000313" key="3">
    <source>
        <dbReference type="EMBL" id="SDE48532.1"/>
    </source>
</evidence>
<keyword evidence="4" id="KW-1185">Reference proteome</keyword>
<evidence type="ECO:0000256" key="2">
    <source>
        <dbReference type="SAM" id="SignalP"/>
    </source>
</evidence>
<dbReference type="GO" id="GO:0005829">
    <property type="term" value="C:cytosol"/>
    <property type="evidence" value="ECO:0007669"/>
    <property type="project" value="TreeGrafter"/>
</dbReference>
<proteinExistence type="inferred from homology"/>
<dbReference type="Proteomes" id="UP000183685">
    <property type="component" value="Unassembled WGS sequence"/>
</dbReference>
<keyword evidence="2" id="KW-0732">Signal</keyword>
<dbReference type="InterPro" id="IPR019897">
    <property type="entry name" value="RidA_CS"/>
</dbReference>
<evidence type="ECO:0000256" key="1">
    <source>
        <dbReference type="ARBA" id="ARBA00010552"/>
    </source>
</evidence>
<dbReference type="InterPro" id="IPR035959">
    <property type="entry name" value="RutC-like_sf"/>
</dbReference>
<dbReference type="PANTHER" id="PTHR11803">
    <property type="entry name" value="2-IMINOBUTANOATE/2-IMINOPROPANOATE DEAMINASE RIDA"/>
    <property type="match status" value="1"/>
</dbReference>
<feature type="signal peptide" evidence="2">
    <location>
        <begin position="1"/>
        <end position="26"/>
    </location>
</feature>
<sequence>MKVNLKVGAAMVALCTLAGVGSAAIADEQASLPFSKAVRVGDMLYLSGELGAKPGTMALVPGGIGPETRQTMDNIKATLEANGSDMDHVVKCLVMLADINEWAAMNDVYRTYFSDGKFPARSAMGASGLALGARVEIECLATVTDAQ</sequence>
<feature type="chain" id="PRO_5010205038" evidence="2">
    <location>
        <begin position="27"/>
        <end position="147"/>
    </location>
</feature>
<accession>A0A1G7DAE5</accession>
<dbReference type="OrthoDB" id="583118at2"/>
<organism evidence="3 4">
    <name type="scientific">Kordiimonas lacus</name>
    <dbReference type="NCBI Taxonomy" id="637679"/>
    <lineage>
        <taxon>Bacteria</taxon>
        <taxon>Pseudomonadati</taxon>
        <taxon>Pseudomonadota</taxon>
        <taxon>Alphaproteobacteria</taxon>
        <taxon>Kordiimonadales</taxon>
        <taxon>Kordiimonadaceae</taxon>
        <taxon>Kordiimonas</taxon>
    </lineage>
</organism>
<dbReference type="Pfam" id="PF01042">
    <property type="entry name" value="Ribonuc_L-PSP"/>
    <property type="match status" value="1"/>
</dbReference>
<dbReference type="FunFam" id="3.30.1330.40:FF:000001">
    <property type="entry name" value="L-PSP family endoribonuclease"/>
    <property type="match status" value="1"/>
</dbReference>
<dbReference type="PROSITE" id="PS01094">
    <property type="entry name" value="UPF0076"/>
    <property type="match status" value="1"/>
</dbReference>
<comment type="similarity">
    <text evidence="1">Belongs to the RutC family.</text>
</comment>
<reference evidence="3 4" key="1">
    <citation type="submission" date="2016-10" db="EMBL/GenBank/DDBJ databases">
        <authorList>
            <person name="de Groot N.N."/>
        </authorList>
    </citation>
    <scope>NUCLEOTIDE SEQUENCE [LARGE SCALE GENOMIC DNA]</scope>
    <source>
        <strain evidence="3 4">CGMCC 1.9109</strain>
    </source>
</reference>
<dbReference type="GO" id="GO:0019239">
    <property type="term" value="F:deaminase activity"/>
    <property type="evidence" value="ECO:0007669"/>
    <property type="project" value="TreeGrafter"/>
</dbReference>
<dbReference type="InterPro" id="IPR006056">
    <property type="entry name" value="RidA"/>
</dbReference>
<name>A0A1G7DAE5_9PROT</name>
<dbReference type="EMBL" id="FNAK01000007">
    <property type="protein sequence ID" value="SDE48532.1"/>
    <property type="molecule type" value="Genomic_DNA"/>
</dbReference>
<gene>
    <name evidence="3" type="ORF">SAMN04488071_3023</name>
</gene>
<protein>
    <submittedName>
        <fullName evidence="3">Reactive intermediate/imine deaminase</fullName>
    </submittedName>
</protein>
<dbReference type="NCBIfam" id="TIGR00004">
    <property type="entry name" value="Rid family detoxifying hydrolase"/>
    <property type="match status" value="1"/>
</dbReference>
<dbReference type="STRING" id="637679.GCA_001550055_02282"/>
<dbReference type="SUPFAM" id="SSF55298">
    <property type="entry name" value="YjgF-like"/>
    <property type="match status" value="1"/>
</dbReference>
<dbReference type="InterPro" id="IPR006175">
    <property type="entry name" value="YjgF/YER057c/UK114"/>
</dbReference>
<evidence type="ECO:0000313" key="4">
    <source>
        <dbReference type="Proteomes" id="UP000183685"/>
    </source>
</evidence>
<dbReference type="CDD" id="cd00448">
    <property type="entry name" value="YjgF_YER057c_UK114_family"/>
    <property type="match status" value="1"/>
</dbReference>